<dbReference type="GO" id="GO:0016787">
    <property type="term" value="F:hydrolase activity"/>
    <property type="evidence" value="ECO:0007669"/>
    <property type="project" value="UniProtKB-KW"/>
</dbReference>
<dbReference type="NCBIfam" id="TIGR00084">
    <property type="entry name" value="ruvA"/>
    <property type="match status" value="1"/>
</dbReference>
<keyword evidence="1 6" id="KW-0963">Cytoplasm</keyword>
<dbReference type="RefSeq" id="WP_166283522.1">
    <property type="nucleotide sequence ID" value="NZ_JTHE03000115.1"/>
</dbReference>
<dbReference type="InterPro" id="IPR000085">
    <property type="entry name" value="RuvA"/>
</dbReference>
<dbReference type="Pfam" id="PF07499">
    <property type="entry name" value="RuvA_C"/>
    <property type="match status" value="1"/>
</dbReference>
<keyword evidence="3 6" id="KW-0238">DNA-binding</keyword>
<dbReference type="EMBL" id="JTHE03000115">
    <property type="protein sequence ID" value="MCM1985134.1"/>
    <property type="molecule type" value="Genomic_DNA"/>
</dbReference>
<dbReference type="Gene3D" id="1.10.150.20">
    <property type="entry name" value="5' to 3' exonuclease, C-terminal subdomain"/>
    <property type="match status" value="1"/>
</dbReference>
<feature type="region of interest" description="Domain III" evidence="6">
    <location>
        <begin position="159"/>
        <end position="210"/>
    </location>
</feature>
<accession>A0ABD4T8J7</accession>
<evidence type="ECO:0000259" key="7">
    <source>
        <dbReference type="SMART" id="SM00278"/>
    </source>
</evidence>
<dbReference type="CDD" id="cd14332">
    <property type="entry name" value="UBA_RuvA_C"/>
    <property type="match status" value="1"/>
</dbReference>
<gene>
    <name evidence="6 8" type="primary">ruvA</name>
    <name evidence="8" type="ORF">QQ91_0020145</name>
</gene>
<feature type="domain" description="Helix-hairpin-helix DNA-binding motif class 1" evidence="7">
    <location>
        <begin position="113"/>
        <end position="132"/>
    </location>
</feature>
<dbReference type="HAMAP" id="MF_00031">
    <property type="entry name" value="DNA_HJ_migration_RuvA"/>
    <property type="match status" value="1"/>
</dbReference>
<keyword evidence="9" id="KW-1185">Reference proteome</keyword>
<comment type="subunit">
    <text evidence="6">Homotetramer. Forms an RuvA(8)-RuvB(12)-Holliday junction (HJ) complex. HJ DNA is sandwiched between 2 RuvA tetramers; dsDNA enters through RuvA and exits via RuvB. An RuvB hexamer assembles on each DNA strand where it exits the tetramer. Each RuvB hexamer is contacted by two RuvA subunits (via domain III) on 2 adjacent RuvB subunits; this complex drives branch migration. In the full resolvosome a probable DNA-RuvA(4)-RuvB(12)-RuvC(2) complex forms which resolves the HJ.</text>
</comment>
<dbReference type="InterPro" id="IPR011114">
    <property type="entry name" value="RuvA_C"/>
</dbReference>
<dbReference type="SUPFAM" id="SSF47781">
    <property type="entry name" value="RuvA domain 2-like"/>
    <property type="match status" value="1"/>
</dbReference>
<dbReference type="Gene3D" id="2.40.50.140">
    <property type="entry name" value="Nucleic acid-binding proteins"/>
    <property type="match status" value="1"/>
</dbReference>
<keyword evidence="8" id="KW-0378">Hydrolase</keyword>
<dbReference type="Pfam" id="PF01330">
    <property type="entry name" value="RuvA_N"/>
    <property type="match status" value="1"/>
</dbReference>
<protein>
    <recommendedName>
        <fullName evidence="6">Holliday junction branch migration complex subunit RuvA</fullName>
    </recommendedName>
</protein>
<evidence type="ECO:0000256" key="3">
    <source>
        <dbReference type="ARBA" id="ARBA00023125"/>
    </source>
</evidence>
<dbReference type="GO" id="GO:0006281">
    <property type="term" value="P:DNA repair"/>
    <property type="evidence" value="ECO:0007669"/>
    <property type="project" value="UniProtKB-UniRule"/>
</dbReference>
<comment type="domain">
    <text evidence="6">Has three domains with a flexible linker between the domains II and III and assumes an 'L' shape. Domain III is highly mobile and contacts RuvB.</text>
</comment>
<comment type="caution">
    <text evidence="6">Lacks conserved residue(s) required for the propagation of feature annotation.</text>
</comment>
<keyword evidence="5 6" id="KW-0234">DNA repair</keyword>
<comment type="similarity">
    <text evidence="6">Belongs to the RuvA family.</text>
</comment>
<dbReference type="GO" id="GO:0005737">
    <property type="term" value="C:cytoplasm"/>
    <property type="evidence" value="ECO:0007669"/>
    <property type="project" value="UniProtKB-SubCell"/>
</dbReference>
<comment type="function">
    <text evidence="6">The RuvA-RuvB-RuvC complex processes Holliday junction (HJ) DNA during genetic recombination and DNA repair, while the RuvA-RuvB complex plays an important role in the rescue of blocked DNA replication forks via replication fork reversal (RFR). RuvA specifically binds to HJ cruciform DNA, conferring on it an open structure. The RuvB hexamer acts as an ATP-dependent pump, pulling dsDNA into and through the RuvAB complex. HJ branch migration allows RuvC to scan DNA until it finds its consensus sequence, where it cleaves and resolves the cruciform DNA.</text>
</comment>
<evidence type="ECO:0000256" key="2">
    <source>
        <dbReference type="ARBA" id="ARBA00022763"/>
    </source>
</evidence>
<organism evidence="8 9">
    <name type="scientific">Lyngbya confervoides BDU141951</name>
    <dbReference type="NCBI Taxonomy" id="1574623"/>
    <lineage>
        <taxon>Bacteria</taxon>
        <taxon>Bacillati</taxon>
        <taxon>Cyanobacteriota</taxon>
        <taxon>Cyanophyceae</taxon>
        <taxon>Oscillatoriophycideae</taxon>
        <taxon>Oscillatoriales</taxon>
        <taxon>Microcoleaceae</taxon>
        <taxon>Lyngbya</taxon>
    </lineage>
</organism>
<comment type="caution">
    <text evidence="8">The sequence shown here is derived from an EMBL/GenBank/DDBJ whole genome shotgun (WGS) entry which is preliminary data.</text>
</comment>
<name>A0ABD4T8J7_9CYAN</name>
<dbReference type="SUPFAM" id="SSF50249">
    <property type="entry name" value="Nucleic acid-binding proteins"/>
    <property type="match status" value="1"/>
</dbReference>
<comment type="subcellular location">
    <subcellularLocation>
        <location evidence="6">Cytoplasm</location>
    </subcellularLocation>
</comment>
<evidence type="ECO:0000256" key="5">
    <source>
        <dbReference type="ARBA" id="ARBA00023204"/>
    </source>
</evidence>
<evidence type="ECO:0000313" key="8">
    <source>
        <dbReference type="EMBL" id="MCM1985134.1"/>
    </source>
</evidence>
<sequence>MYSYLKGQVIGWQSPQSHRQLLTLEVNSIGYDLWVTARFVQTLPALGEVCQVFTHLQVRDDQWLLYGFGSAAERDLFRQLTSVSGIGSQLALGLLDTLPMPDLVQAIVSGNTRLLSQAPGVGKKTAERIALELKAKLSDWRDRSGLITQPSAGPVGAVLEEVEMTLLALGYSSQEVMQALRTVGQTQALAKQEDAGAWLREAIAWLSQQE</sequence>
<dbReference type="GO" id="GO:0006310">
    <property type="term" value="P:DNA recombination"/>
    <property type="evidence" value="ECO:0007669"/>
    <property type="project" value="UniProtKB-UniRule"/>
</dbReference>
<keyword evidence="4 6" id="KW-0233">DNA recombination</keyword>
<proteinExistence type="inferred from homology"/>
<dbReference type="InterPro" id="IPR003583">
    <property type="entry name" value="Hlx-hairpin-Hlx_DNA-bd_motif"/>
</dbReference>
<keyword evidence="2 6" id="KW-0227">DNA damage</keyword>
<dbReference type="GO" id="GO:0048476">
    <property type="term" value="C:Holliday junction resolvase complex"/>
    <property type="evidence" value="ECO:0007669"/>
    <property type="project" value="UniProtKB-UniRule"/>
</dbReference>
<dbReference type="Proteomes" id="UP000031561">
    <property type="component" value="Unassembled WGS sequence"/>
</dbReference>
<dbReference type="InterPro" id="IPR010994">
    <property type="entry name" value="RuvA_2-like"/>
</dbReference>
<evidence type="ECO:0000256" key="1">
    <source>
        <dbReference type="ARBA" id="ARBA00022490"/>
    </source>
</evidence>
<evidence type="ECO:0000256" key="4">
    <source>
        <dbReference type="ARBA" id="ARBA00023172"/>
    </source>
</evidence>
<evidence type="ECO:0000256" key="6">
    <source>
        <dbReference type="HAMAP-Rule" id="MF_00031"/>
    </source>
</evidence>
<dbReference type="Pfam" id="PF14520">
    <property type="entry name" value="HHH_5"/>
    <property type="match status" value="1"/>
</dbReference>
<feature type="domain" description="Helix-hairpin-helix DNA-binding motif class 1" evidence="7">
    <location>
        <begin position="78"/>
        <end position="97"/>
    </location>
</feature>
<evidence type="ECO:0000313" key="9">
    <source>
        <dbReference type="Proteomes" id="UP000031561"/>
    </source>
</evidence>
<dbReference type="SMART" id="SM00278">
    <property type="entry name" value="HhH1"/>
    <property type="match status" value="2"/>
</dbReference>
<dbReference type="InterPro" id="IPR012340">
    <property type="entry name" value="NA-bd_OB-fold"/>
</dbReference>
<dbReference type="AlphaFoldDB" id="A0ABD4T8J7"/>
<dbReference type="GO" id="GO:0000400">
    <property type="term" value="F:four-way junction DNA binding"/>
    <property type="evidence" value="ECO:0007669"/>
    <property type="project" value="UniProtKB-UniRule"/>
</dbReference>
<reference evidence="8 9" key="1">
    <citation type="journal article" date="2015" name="Genome Announc.">
        <title>Draft Genome Sequence of Filamentous Marine Cyanobacterium Lyngbya confervoides Strain BDU141951.</title>
        <authorList>
            <person name="Chandrababunaidu M.M."/>
            <person name="Sen D."/>
            <person name="Tripathy S."/>
        </authorList>
    </citation>
    <scope>NUCLEOTIDE SEQUENCE [LARGE SCALE GENOMIC DNA]</scope>
    <source>
        <strain evidence="8 9">BDU141951</strain>
    </source>
</reference>
<dbReference type="InterPro" id="IPR013849">
    <property type="entry name" value="DNA_helicase_Holl-junc_RuvA_I"/>
</dbReference>